<sequence length="143" mass="16063">MVFVIIALALGGLWLSVYIYRTKLAEKPLVCPLDGSCDFVVHSGYSIIFGIPVEILGIFYYSSIAFLHVAVLFAPADFYQFIVLVEVALSALGFLLSLYFTWLQLGVIKRWCTLCIGSALICIMIFILSLYVFWPVVSQFMNL</sequence>
<keyword evidence="6" id="KW-0560">Oxidoreductase</keyword>
<evidence type="ECO:0000256" key="7">
    <source>
        <dbReference type="ARBA" id="ARBA00023136"/>
    </source>
</evidence>
<dbReference type="InterPro" id="IPR012932">
    <property type="entry name" value="VKOR"/>
</dbReference>
<proteinExistence type="inferred from homology"/>
<gene>
    <name evidence="12" type="ORF">A3B13_00335</name>
</gene>
<evidence type="ECO:0000313" key="13">
    <source>
        <dbReference type="Proteomes" id="UP000176287"/>
    </source>
</evidence>
<dbReference type="PANTHER" id="PTHR34573">
    <property type="entry name" value="VKC DOMAIN-CONTAINING PROTEIN"/>
    <property type="match status" value="1"/>
</dbReference>
<evidence type="ECO:0000256" key="4">
    <source>
        <dbReference type="ARBA" id="ARBA00022719"/>
    </source>
</evidence>
<name>A0A1G2CBY8_9BACT</name>
<dbReference type="PANTHER" id="PTHR34573:SF1">
    <property type="entry name" value="VITAMIN K EPOXIDE REDUCTASE DOMAIN-CONTAINING PROTEIN"/>
    <property type="match status" value="1"/>
</dbReference>
<keyword evidence="5 10" id="KW-1133">Transmembrane helix</keyword>
<feature type="transmembrane region" description="Helical" evidence="10">
    <location>
        <begin position="81"/>
        <end position="102"/>
    </location>
</feature>
<dbReference type="AlphaFoldDB" id="A0A1G2CBY8"/>
<evidence type="ECO:0000256" key="10">
    <source>
        <dbReference type="SAM" id="Phobius"/>
    </source>
</evidence>
<reference evidence="12 13" key="1">
    <citation type="journal article" date="2016" name="Nat. Commun.">
        <title>Thousands of microbial genomes shed light on interconnected biogeochemical processes in an aquifer system.</title>
        <authorList>
            <person name="Anantharaman K."/>
            <person name="Brown C.T."/>
            <person name="Hug L.A."/>
            <person name="Sharon I."/>
            <person name="Castelle C.J."/>
            <person name="Probst A.J."/>
            <person name="Thomas B.C."/>
            <person name="Singh A."/>
            <person name="Wilkins M.J."/>
            <person name="Karaoz U."/>
            <person name="Brodie E.L."/>
            <person name="Williams K.H."/>
            <person name="Hubbard S.S."/>
            <person name="Banfield J.F."/>
        </authorList>
    </citation>
    <scope>NUCLEOTIDE SEQUENCE [LARGE SCALE GENOMIC DNA]</scope>
</reference>
<evidence type="ECO:0000259" key="11">
    <source>
        <dbReference type="SMART" id="SM00756"/>
    </source>
</evidence>
<evidence type="ECO:0000256" key="9">
    <source>
        <dbReference type="ARBA" id="ARBA00023284"/>
    </source>
</evidence>
<dbReference type="InterPro" id="IPR038354">
    <property type="entry name" value="VKOR_sf"/>
</dbReference>
<comment type="similarity">
    <text evidence="2">Belongs to the VKOR family.</text>
</comment>
<evidence type="ECO:0000256" key="3">
    <source>
        <dbReference type="ARBA" id="ARBA00022692"/>
    </source>
</evidence>
<evidence type="ECO:0000313" key="12">
    <source>
        <dbReference type="EMBL" id="OGY98885.1"/>
    </source>
</evidence>
<evidence type="ECO:0000256" key="2">
    <source>
        <dbReference type="ARBA" id="ARBA00006214"/>
    </source>
</evidence>
<dbReference type="Pfam" id="PF07884">
    <property type="entry name" value="VKOR"/>
    <property type="match status" value="1"/>
</dbReference>
<feature type="domain" description="Vitamin K epoxide reductase" evidence="11">
    <location>
        <begin position="3"/>
        <end position="133"/>
    </location>
</feature>
<dbReference type="CDD" id="cd12916">
    <property type="entry name" value="VKOR_1"/>
    <property type="match status" value="1"/>
</dbReference>
<organism evidence="12 13">
    <name type="scientific">Candidatus Liptonbacteria bacterium RIFCSPLOWO2_01_FULL_45_15</name>
    <dbReference type="NCBI Taxonomy" id="1798649"/>
    <lineage>
        <taxon>Bacteria</taxon>
        <taxon>Candidatus Liptoniibacteriota</taxon>
    </lineage>
</organism>
<evidence type="ECO:0000256" key="8">
    <source>
        <dbReference type="ARBA" id="ARBA00023157"/>
    </source>
</evidence>
<keyword evidence="4" id="KW-0874">Quinone</keyword>
<keyword evidence="8" id="KW-1015">Disulfide bond</keyword>
<comment type="subcellular location">
    <subcellularLocation>
        <location evidence="1">Membrane</location>
        <topology evidence="1">Multi-pass membrane protein</topology>
    </subcellularLocation>
</comment>
<protein>
    <recommendedName>
        <fullName evidence="11">Vitamin K epoxide reductase domain-containing protein</fullName>
    </recommendedName>
</protein>
<dbReference type="GO" id="GO:0016020">
    <property type="term" value="C:membrane"/>
    <property type="evidence" value="ECO:0007669"/>
    <property type="project" value="UniProtKB-SubCell"/>
</dbReference>
<evidence type="ECO:0000256" key="5">
    <source>
        <dbReference type="ARBA" id="ARBA00022989"/>
    </source>
</evidence>
<accession>A0A1G2CBY8</accession>
<dbReference type="Gene3D" id="1.20.1440.130">
    <property type="entry name" value="VKOR domain"/>
    <property type="match status" value="1"/>
</dbReference>
<dbReference type="SMART" id="SM00756">
    <property type="entry name" value="VKc"/>
    <property type="match status" value="1"/>
</dbReference>
<dbReference type="GO" id="GO:0016491">
    <property type="term" value="F:oxidoreductase activity"/>
    <property type="evidence" value="ECO:0007669"/>
    <property type="project" value="UniProtKB-KW"/>
</dbReference>
<dbReference type="InterPro" id="IPR044698">
    <property type="entry name" value="VKOR/LTO1"/>
</dbReference>
<dbReference type="Proteomes" id="UP000176287">
    <property type="component" value="Unassembled WGS sequence"/>
</dbReference>
<evidence type="ECO:0000256" key="1">
    <source>
        <dbReference type="ARBA" id="ARBA00004141"/>
    </source>
</evidence>
<feature type="transmembrane region" description="Helical" evidence="10">
    <location>
        <begin position="45"/>
        <end position="74"/>
    </location>
</feature>
<keyword evidence="9" id="KW-0676">Redox-active center</keyword>
<dbReference type="EMBL" id="MHKZ01000050">
    <property type="protein sequence ID" value="OGY98885.1"/>
    <property type="molecule type" value="Genomic_DNA"/>
</dbReference>
<keyword evidence="7 10" id="KW-0472">Membrane</keyword>
<feature type="transmembrane region" description="Helical" evidence="10">
    <location>
        <begin position="108"/>
        <end position="134"/>
    </location>
</feature>
<dbReference type="GO" id="GO:0048038">
    <property type="term" value="F:quinone binding"/>
    <property type="evidence" value="ECO:0007669"/>
    <property type="project" value="UniProtKB-KW"/>
</dbReference>
<dbReference type="STRING" id="1798649.A3B13_00335"/>
<evidence type="ECO:0000256" key="6">
    <source>
        <dbReference type="ARBA" id="ARBA00023002"/>
    </source>
</evidence>
<keyword evidence="3 10" id="KW-0812">Transmembrane</keyword>
<comment type="caution">
    <text evidence="12">The sequence shown here is derived from an EMBL/GenBank/DDBJ whole genome shotgun (WGS) entry which is preliminary data.</text>
</comment>